<comment type="caution">
    <text evidence="1">The sequence shown here is derived from an EMBL/GenBank/DDBJ whole genome shotgun (WGS) entry which is preliminary data.</text>
</comment>
<evidence type="ECO:0000313" key="2">
    <source>
        <dbReference type="Proteomes" id="UP001054837"/>
    </source>
</evidence>
<evidence type="ECO:0000313" key="1">
    <source>
        <dbReference type="EMBL" id="GIY85636.1"/>
    </source>
</evidence>
<dbReference type="Proteomes" id="UP001054837">
    <property type="component" value="Unassembled WGS sequence"/>
</dbReference>
<proteinExistence type="predicted"/>
<keyword evidence="2" id="KW-1185">Reference proteome</keyword>
<dbReference type="EMBL" id="BPLQ01015067">
    <property type="protein sequence ID" value="GIY85636.1"/>
    <property type="molecule type" value="Genomic_DNA"/>
</dbReference>
<reference evidence="1 2" key="1">
    <citation type="submission" date="2021-06" db="EMBL/GenBank/DDBJ databases">
        <title>Caerostris darwini draft genome.</title>
        <authorList>
            <person name="Kono N."/>
            <person name="Arakawa K."/>
        </authorList>
    </citation>
    <scope>NUCLEOTIDE SEQUENCE [LARGE SCALE GENOMIC DNA]</scope>
</reference>
<sequence length="120" mass="13870">MAKRLATSYSDTISDAINALSFERPSAFVIFSGSSERKVYLKQTKHFPTPYRQFIADTSVYATIPDKNPTLSSERVRIRHGLWGDKRRLSSILYPSTARIYRQNHNKRLMESDYKGNHNV</sequence>
<organism evidence="1 2">
    <name type="scientific">Caerostris darwini</name>
    <dbReference type="NCBI Taxonomy" id="1538125"/>
    <lineage>
        <taxon>Eukaryota</taxon>
        <taxon>Metazoa</taxon>
        <taxon>Ecdysozoa</taxon>
        <taxon>Arthropoda</taxon>
        <taxon>Chelicerata</taxon>
        <taxon>Arachnida</taxon>
        <taxon>Araneae</taxon>
        <taxon>Araneomorphae</taxon>
        <taxon>Entelegynae</taxon>
        <taxon>Araneoidea</taxon>
        <taxon>Araneidae</taxon>
        <taxon>Caerostris</taxon>
    </lineage>
</organism>
<gene>
    <name evidence="1" type="ORF">CDAR_205611</name>
</gene>
<accession>A0AAV4WUR8</accession>
<name>A0AAV4WUR8_9ARAC</name>
<dbReference type="AlphaFoldDB" id="A0AAV4WUR8"/>
<protein>
    <submittedName>
        <fullName evidence="1">Uncharacterized protein</fullName>
    </submittedName>
</protein>